<accession>A0A1I0FGA6</accession>
<gene>
    <name evidence="1" type="ORF">SAMN05216412_108102</name>
</gene>
<protein>
    <submittedName>
        <fullName evidence="1">Phage antirepressor protein KilAC domain-containing protein</fullName>
    </submittedName>
</protein>
<evidence type="ECO:0000313" key="2">
    <source>
        <dbReference type="Proteomes" id="UP000183339"/>
    </source>
</evidence>
<dbReference type="Proteomes" id="UP000183339">
    <property type="component" value="Unassembled WGS sequence"/>
</dbReference>
<organism evidence="1 2">
    <name type="scientific">Nitrosospira multiformis</name>
    <dbReference type="NCBI Taxonomy" id="1231"/>
    <lineage>
        <taxon>Bacteria</taxon>
        <taxon>Pseudomonadati</taxon>
        <taxon>Pseudomonadota</taxon>
        <taxon>Betaproteobacteria</taxon>
        <taxon>Nitrosomonadales</taxon>
        <taxon>Nitrosomonadaceae</taxon>
        <taxon>Nitrosospira</taxon>
    </lineage>
</organism>
<name>A0A1I0FGA6_9PROT</name>
<evidence type="ECO:0000313" key="1">
    <source>
        <dbReference type="EMBL" id="SET56239.1"/>
    </source>
</evidence>
<dbReference type="AlphaFoldDB" id="A0A1I0FGA6"/>
<sequence length="64" mass="7122">MEFVQKYAEAESTKCLGDVAKVLGHKPHSFSKMLASDGVIFKRDEWGFLRKLTSMLDGSWLGSG</sequence>
<dbReference type="EMBL" id="FOHI01000008">
    <property type="protein sequence ID" value="SET56239.1"/>
    <property type="molecule type" value="Genomic_DNA"/>
</dbReference>
<proteinExistence type="predicted"/>
<reference evidence="1 2" key="1">
    <citation type="submission" date="2016-10" db="EMBL/GenBank/DDBJ databases">
        <authorList>
            <person name="de Groot N.N."/>
        </authorList>
    </citation>
    <scope>NUCLEOTIDE SEQUENCE [LARGE SCALE GENOMIC DNA]</scope>
    <source>
        <strain evidence="1 2">Nl7</strain>
    </source>
</reference>